<evidence type="ECO:0000256" key="9">
    <source>
        <dbReference type="PROSITE-ProRule" id="PRU00134"/>
    </source>
</evidence>
<dbReference type="EMBL" id="CAVNYO010000138">
    <property type="protein sequence ID" value="CAK5268418.1"/>
    <property type="molecule type" value="Genomic_DNA"/>
</dbReference>
<sequence>MTSPPETWDNEDVSQIDPFVPVFTSHSRSRSLQQSSDLLGSPLTGEHAPLLNRPSRVKKPFYRPRPLWLVPFAVISALVRGMTLAPRIEVFTQLSCSRLHHSYNHTRAIDPPPPFVPPRGPLYFSADPLGPQLVPSDNAPILAFVGEPTNNEPWDDTDTGGDDVRRLPSARCMADPAVQAGAARLQTIFTTTMGLLSAFTTSWWGHFGERHGRTRVLAFTTIGLLMTDLIFILSSTPSSPFSSHGHKLLLVAPIIEGLLGSASTLQSATSAYISDCTSSGSRASVFSRFTGVSFLGFGLGPIIGGYLIRNPISFLDGPPHPGQVNTPSVTSVFWVAIVLQFINLCLVALVFPESVSKEQRALAAGNHKGKGKARDNSTRLADVAEETEVESGFLTRLLSPLAVFMPVSITIPGTTRKRTDWSLTFVACAMFGYMLSTGLYQIKYLYAGHVYGWGAEPLSYYISLLGTTRAGFLLFVFPLIISTFKPKSDAPKDKAMSKAERPKPTKGQLAKEIRFDMGLSRLSLITDILANTAILVSPAPTYKMHSNLMNDLVPPSTGNSEFQKSQALFVFASWVQCMGAGIVPAIQSLALCIVQARSLLASESGQLQTKDAGAGALFGALAVLQASGQMVLGPLLFGLVYSGTVSAFPKTVFVLSIGILITSFIAILLVRNPLSNANGKGAMRKRRRVSASQEQEESTRGRSRVSKDLGYGSTMQRPPALGEPSSSGRLGSNPKIDPNQLSPGSLVIMNSADPSAEPFITTREAFLNAIPDSGPLVRPCGNCQNVPPKGKEFSKCAKCGGTYYCSRECQIAHWKEHKATCKHRVGMNAKFAQAKEAALAAGEKYFHPATLQSWYRINHAAIEYAGFYALEHHKGFVQSLIRTHVALFLVRVDENATEDPRAVRLEKVVPILLTELAAMLRMTESNLAQCKRAARMGQMALFFMDMKANLQVLEFHEPPSPEPYLNGTKPLDPFWEIHVMLKVNGGLPAEEEEKTETDATAEMPAVEAQLEPEKPAETDPATAEPELLKWDPSIKRSVQHLPSSLQSSLLLSKMSQWLNRSAWALEPEASTFAPNSRWSNKDMDPVPEKLRTWTTWTNTASWELASSMIAVGLSWRQALPAIAVGHIIIGVAMVRSYSAVTQSTSQTVRAGPQRDRGRAAAYTVPGANAILVRILAQLLCGDLTGGSFNVLVRNPAAKTYTGSECVYQMLKAIWPSVAHIPNHLPASSGITTVGMMCYFLYWLGQFPFLLISPQRIRYLFVLKAAIVPVTWLAMLIWALHKVPPRLSLQPQHETLTGSAASWAWLSSLNSALGIYATLAVNIPDFTRYAQNERAQYVQLAIIPVAFTLAGFCGMAVASASEHLYGTIIWDPLQLIDRWDNRAAAFFAAFSFSLASAPKAFGTHGMSVTYQSTALGTNISANSLSAANDMTVLFPRYINIRRGQIICAIVGGWVLCPWEILNSAPGFLTFMSGYTVFLGPFTGIMIVDYWLIHRGKVDVPAMYDPKGRYKYWNGINWRALVALLLSVTPGLPGLAQSINPKINVGNEAKIFDIAWIYGFVTAGVVYGSLSTLFPAKETYLEAADLGKSASVTSVEEEKSDYA</sequence>
<dbReference type="PANTHER" id="PTHR30618">
    <property type="entry name" value="NCS1 FAMILY PURINE/PYRIMIDINE TRANSPORTER"/>
    <property type="match status" value="1"/>
</dbReference>
<feature type="transmembrane region" description="Helical" evidence="11">
    <location>
        <begin position="1339"/>
        <end position="1360"/>
    </location>
</feature>
<dbReference type="SUPFAM" id="SSF144232">
    <property type="entry name" value="HIT/MYND zinc finger-like"/>
    <property type="match status" value="1"/>
</dbReference>
<dbReference type="Pfam" id="PF07690">
    <property type="entry name" value="MFS_1"/>
    <property type="match status" value="1"/>
</dbReference>
<feature type="transmembrane region" description="Helical" evidence="11">
    <location>
        <begin position="248"/>
        <end position="273"/>
    </location>
</feature>
<dbReference type="Gene3D" id="1.20.1250.20">
    <property type="entry name" value="MFS general substrate transporter like domains"/>
    <property type="match status" value="1"/>
</dbReference>
<dbReference type="InterPro" id="IPR036259">
    <property type="entry name" value="MFS_trans_sf"/>
</dbReference>
<feature type="transmembrane region" description="Helical" evidence="11">
    <location>
        <begin position="1442"/>
        <end position="1460"/>
    </location>
</feature>
<feature type="transmembrane region" description="Helical" evidence="11">
    <location>
        <begin position="568"/>
        <end position="596"/>
    </location>
</feature>
<dbReference type="Pfam" id="PF02133">
    <property type="entry name" value="Transp_cyt_pur"/>
    <property type="match status" value="1"/>
</dbReference>
<feature type="transmembrane region" description="Helical" evidence="11">
    <location>
        <begin position="616"/>
        <end position="640"/>
    </location>
</feature>
<accession>A0AAD2Q2C7</accession>
<evidence type="ECO:0000256" key="2">
    <source>
        <dbReference type="ARBA" id="ARBA00008974"/>
    </source>
</evidence>
<feature type="transmembrane region" description="Helical" evidence="11">
    <location>
        <begin position="185"/>
        <end position="204"/>
    </location>
</feature>
<name>A0AAD2Q2C7_9AGAR</name>
<evidence type="ECO:0000256" key="6">
    <source>
        <dbReference type="ARBA" id="ARBA00022833"/>
    </source>
</evidence>
<gene>
    <name evidence="13" type="ORF">MYCIT1_LOCUS11601</name>
</gene>
<dbReference type="InterPro" id="IPR002893">
    <property type="entry name" value="Znf_MYND"/>
</dbReference>
<comment type="caution">
    <text evidence="13">The sequence shown here is derived from an EMBL/GenBank/DDBJ whole genome shotgun (WGS) entry which is preliminary data.</text>
</comment>
<protein>
    <recommendedName>
        <fullName evidence="12">MYND-type domain-containing protein</fullName>
    </recommendedName>
</protein>
<evidence type="ECO:0000256" key="1">
    <source>
        <dbReference type="ARBA" id="ARBA00004141"/>
    </source>
</evidence>
<evidence type="ECO:0000256" key="7">
    <source>
        <dbReference type="ARBA" id="ARBA00022989"/>
    </source>
</evidence>
<feature type="domain" description="MYND-type" evidence="12">
    <location>
        <begin position="780"/>
        <end position="821"/>
    </location>
</feature>
<dbReference type="SUPFAM" id="SSF103473">
    <property type="entry name" value="MFS general substrate transporter"/>
    <property type="match status" value="1"/>
</dbReference>
<feature type="region of interest" description="Disordered" evidence="10">
    <location>
        <begin position="31"/>
        <end position="51"/>
    </location>
</feature>
<reference evidence="13" key="1">
    <citation type="submission" date="2023-11" db="EMBL/GenBank/DDBJ databases">
        <authorList>
            <person name="De Vega J J."/>
            <person name="De Vega J J."/>
        </authorList>
    </citation>
    <scope>NUCLEOTIDE SEQUENCE</scope>
</reference>
<feature type="transmembrane region" description="Helical" evidence="11">
    <location>
        <begin position="285"/>
        <end position="308"/>
    </location>
</feature>
<evidence type="ECO:0000313" key="14">
    <source>
        <dbReference type="Proteomes" id="UP001295794"/>
    </source>
</evidence>
<feature type="transmembrane region" description="Helical" evidence="11">
    <location>
        <begin position="1553"/>
        <end position="1572"/>
    </location>
</feature>
<dbReference type="InterPro" id="IPR045225">
    <property type="entry name" value="Uracil/uridine/allantoin_perm"/>
</dbReference>
<feature type="transmembrane region" description="Helical" evidence="11">
    <location>
        <begin position="1258"/>
        <end position="1279"/>
    </location>
</feature>
<organism evidence="13 14">
    <name type="scientific">Mycena citricolor</name>
    <dbReference type="NCBI Taxonomy" id="2018698"/>
    <lineage>
        <taxon>Eukaryota</taxon>
        <taxon>Fungi</taxon>
        <taxon>Dikarya</taxon>
        <taxon>Basidiomycota</taxon>
        <taxon>Agaricomycotina</taxon>
        <taxon>Agaricomycetes</taxon>
        <taxon>Agaricomycetidae</taxon>
        <taxon>Agaricales</taxon>
        <taxon>Marasmiineae</taxon>
        <taxon>Mycenaceae</taxon>
        <taxon>Mycena</taxon>
    </lineage>
</organism>
<dbReference type="Proteomes" id="UP001295794">
    <property type="component" value="Unassembled WGS sequence"/>
</dbReference>
<dbReference type="InterPro" id="IPR001248">
    <property type="entry name" value="Pur-cyt_permease"/>
</dbReference>
<feature type="transmembrane region" description="Helical" evidence="11">
    <location>
        <begin position="460"/>
        <end position="484"/>
    </location>
</feature>
<keyword evidence="5 9" id="KW-0863">Zinc-finger</keyword>
<dbReference type="GO" id="GO:0008270">
    <property type="term" value="F:zinc ion binding"/>
    <property type="evidence" value="ECO:0007669"/>
    <property type="project" value="UniProtKB-KW"/>
</dbReference>
<keyword evidence="7 11" id="KW-1133">Transmembrane helix</keyword>
<feature type="compositionally biased region" description="Low complexity" evidence="10">
    <location>
        <begin position="31"/>
        <end position="43"/>
    </location>
</feature>
<feature type="transmembrane region" description="Helical" evidence="11">
    <location>
        <begin position="1380"/>
        <end position="1400"/>
    </location>
</feature>
<dbReference type="Gene3D" id="1.10.4160.10">
    <property type="entry name" value="Hydantoin permease"/>
    <property type="match status" value="2"/>
</dbReference>
<evidence type="ECO:0000259" key="12">
    <source>
        <dbReference type="PROSITE" id="PS50865"/>
    </source>
</evidence>
<dbReference type="Pfam" id="PF01753">
    <property type="entry name" value="zf-MYND"/>
    <property type="match status" value="1"/>
</dbReference>
<evidence type="ECO:0000256" key="11">
    <source>
        <dbReference type="SAM" id="Phobius"/>
    </source>
</evidence>
<comment type="similarity">
    <text evidence="2">Belongs to the purine-cytosine permease (2.A.39) family.</text>
</comment>
<dbReference type="PROSITE" id="PS01360">
    <property type="entry name" value="ZF_MYND_1"/>
    <property type="match status" value="1"/>
</dbReference>
<feature type="transmembrane region" description="Helical" evidence="11">
    <location>
        <begin position="1514"/>
        <end position="1533"/>
    </location>
</feature>
<keyword evidence="3 11" id="KW-0812">Transmembrane</keyword>
<keyword evidence="14" id="KW-1185">Reference proteome</keyword>
<evidence type="ECO:0000313" key="13">
    <source>
        <dbReference type="EMBL" id="CAK5268418.1"/>
    </source>
</evidence>
<evidence type="ECO:0000256" key="3">
    <source>
        <dbReference type="ARBA" id="ARBA00022692"/>
    </source>
</evidence>
<evidence type="ECO:0000256" key="8">
    <source>
        <dbReference type="ARBA" id="ARBA00023136"/>
    </source>
</evidence>
<feature type="transmembrane region" description="Helical" evidence="11">
    <location>
        <begin position="1466"/>
        <end position="1491"/>
    </location>
</feature>
<dbReference type="PROSITE" id="PS50865">
    <property type="entry name" value="ZF_MYND_2"/>
    <property type="match status" value="1"/>
</dbReference>
<evidence type="ECO:0000256" key="10">
    <source>
        <dbReference type="SAM" id="MobiDB-lite"/>
    </source>
</evidence>
<dbReference type="Gene3D" id="6.10.140.2220">
    <property type="match status" value="1"/>
</dbReference>
<keyword evidence="4" id="KW-0479">Metal-binding</keyword>
<dbReference type="InterPro" id="IPR011701">
    <property type="entry name" value="MFS"/>
</dbReference>
<dbReference type="GO" id="GO:0015205">
    <property type="term" value="F:nucleobase transmembrane transporter activity"/>
    <property type="evidence" value="ECO:0007669"/>
    <property type="project" value="TreeGrafter"/>
</dbReference>
<dbReference type="CDD" id="cd11482">
    <property type="entry name" value="SLC-NCS1sbd_NRT1-like"/>
    <property type="match status" value="1"/>
</dbReference>
<feature type="transmembrane region" description="Helical" evidence="11">
    <location>
        <begin position="421"/>
        <end position="440"/>
    </location>
</feature>
<feature type="region of interest" description="Disordered" evidence="10">
    <location>
        <begin position="486"/>
        <end position="505"/>
    </location>
</feature>
<feature type="transmembrane region" description="Helical" evidence="11">
    <location>
        <begin position="1229"/>
        <end position="1251"/>
    </location>
</feature>
<dbReference type="GO" id="GO:0005886">
    <property type="term" value="C:plasma membrane"/>
    <property type="evidence" value="ECO:0007669"/>
    <property type="project" value="TreeGrafter"/>
</dbReference>
<proteinExistence type="inferred from homology"/>
<keyword evidence="6" id="KW-0862">Zinc</keyword>
<feature type="transmembrane region" description="Helical" evidence="11">
    <location>
        <begin position="1299"/>
        <end position="1318"/>
    </location>
</feature>
<feature type="region of interest" description="Disordered" evidence="10">
    <location>
        <begin position="679"/>
        <end position="748"/>
    </location>
</feature>
<comment type="subcellular location">
    <subcellularLocation>
        <location evidence="1">Membrane</location>
        <topology evidence="1">Multi-pass membrane protein</topology>
    </subcellularLocation>
</comment>
<feature type="transmembrane region" description="Helical" evidence="11">
    <location>
        <begin position="652"/>
        <end position="670"/>
    </location>
</feature>
<feature type="transmembrane region" description="Helical" evidence="11">
    <location>
        <begin position="328"/>
        <end position="351"/>
    </location>
</feature>
<evidence type="ECO:0000256" key="4">
    <source>
        <dbReference type="ARBA" id="ARBA00022723"/>
    </source>
</evidence>
<dbReference type="PANTHER" id="PTHR30618:SF0">
    <property type="entry name" value="PURINE-URACIL PERMEASE NCS1"/>
    <property type="match status" value="1"/>
</dbReference>
<evidence type="ECO:0000256" key="5">
    <source>
        <dbReference type="ARBA" id="ARBA00022771"/>
    </source>
</evidence>
<feature type="transmembrane region" description="Helical" evidence="11">
    <location>
        <begin position="216"/>
        <end position="236"/>
    </location>
</feature>
<keyword evidence="8 11" id="KW-0472">Membrane</keyword>